<feature type="compositionally biased region" description="Acidic residues" evidence="1">
    <location>
        <begin position="133"/>
        <end position="142"/>
    </location>
</feature>
<dbReference type="GeneTree" id="ENSGT00390000012923"/>
<dbReference type="AlphaFoldDB" id="H2Z7T3"/>
<dbReference type="Ensembl" id="ENSCSAVT00000013802.1">
    <property type="protein sequence ID" value="ENSCSAVP00000013645.1"/>
    <property type="gene ID" value="ENSCSAVG00000008001.1"/>
</dbReference>
<name>H2Z7T3_CIOSA</name>
<reference evidence="3" key="1">
    <citation type="submission" date="2003-08" db="EMBL/GenBank/DDBJ databases">
        <authorList>
            <person name="Birren B."/>
            <person name="Nusbaum C."/>
            <person name="Abebe A."/>
            <person name="Abouelleil A."/>
            <person name="Adekoya E."/>
            <person name="Ait-zahra M."/>
            <person name="Allen N."/>
            <person name="Allen T."/>
            <person name="An P."/>
            <person name="Anderson M."/>
            <person name="Anderson S."/>
            <person name="Arachchi H."/>
            <person name="Armbruster J."/>
            <person name="Bachantsang P."/>
            <person name="Baldwin J."/>
            <person name="Barry A."/>
            <person name="Bayul T."/>
            <person name="Blitshsteyn B."/>
            <person name="Bloom T."/>
            <person name="Blye J."/>
            <person name="Boguslavskiy L."/>
            <person name="Borowsky M."/>
            <person name="Boukhgalter B."/>
            <person name="Brunache A."/>
            <person name="Butler J."/>
            <person name="Calixte N."/>
            <person name="Calvo S."/>
            <person name="Camarata J."/>
            <person name="Campo K."/>
            <person name="Chang J."/>
            <person name="Cheshatsang Y."/>
            <person name="Citroen M."/>
            <person name="Collymore A."/>
            <person name="Considine T."/>
            <person name="Cook A."/>
            <person name="Cooke P."/>
            <person name="Corum B."/>
            <person name="Cuomo C."/>
            <person name="David R."/>
            <person name="Dawoe T."/>
            <person name="Degray S."/>
            <person name="Dodge S."/>
            <person name="Dooley K."/>
            <person name="Dorje P."/>
            <person name="Dorjee K."/>
            <person name="Dorris L."/>
            <person name="Duffey N."/>
            <person name="Dupes A."/>
            <person name="Elkins T."/>
            <person name="Engels R."/>
            <person name="Erickson J."/>
            <person name="Farina A."/>
            <person name="Faro S."/>
            <person name="Ferreira P."/>
            <person name="Fischer H."/>
            <person name="Fitzgerald M."/>
            <person name="Foley K."/>
            <person name="Gage D."/>
            <person name="Galagan J."/>
            <person name="Gearin G."/>
            <person name="Gnerre S."/>
            <person name="Gnirke A."/>
            <person name="Goyette A."/>
            <person name="Graham J."/>
            <person name="Grandbois E."/>
            <person name="Gyaltsen K."/>
            <person name="Hafez N."/>
            <person name="Hagopian D."/>
            <person name="Hagos B."/>
            <person name="Hall J."/>
            <person name="Hatcher B."/>
            <person name="Heller A."/>
            <person name="Higgins H."/>
            <person name="Honan T."/>
            <person name="Horn A."/>
            <person name="Houde N."/>
            <person name="Hughes L."/>
            <person name="Hulme W."/>
            <person name="Husby E."/>
            <person name="Iliev I."/>
            <person name="Jaffe D."/>
            <person name="Jones C."/>
            <person name="Kamal M."/>
            <person name="Kamat A."/>
            <person name="Kamvysselis M."/>
            <person name="Karlsson E."/>
            <person name="Kells C."/>
            <person name="Kieu A."/>
            <person name="Kisner P."/>
            <person name="Kodira C."/>
            <person name="Kulbokas E."/>
            <person name="Labutti K."/>
            <person name="Lama D."/>
            <person name="Landers T."/>
            <person name="Leger J."/>
            <person name="Levine S."/>
            <person name="Lewis D."/>
            <person name="Lewis T."/>
            <person name="Lindblad-toh K."/>
            <person name="Liu X."/>
            <person name="Lokyitsang T."/>
            <person name="Lokyitsang Y."/>
            <person name="Lucien O."/>
            <person name="Lui A."/>
            <person name="Ma L.J."/>
            <person name="Mabbitt R."/>
            <person name="Macdonald J."/>
            <person name="Maclean C."/>
            <person name="Major J."/>
            <person name="Manning J."/>
            <person name="Marabella R."/>
            <person name="Maru K."/>
            <person name="Matthews C."/>
            <person name="Mauceli E."/>
            <person name="Mccarthy M."/>
            <person name="Mcdonough S."/>
            <person name="Mcghee T."/>
            <person name="Meldrim J."/>
            <person name="Meneus L."/>
            <person name="Mesirov J."/>
            <person name="Mihalev A."/>
            <person name="Mihova T."/>
            <person name="Mikkelsen T."/>
            <person name="Mlenga V."/>
            <person name="Moru K."/>
            <person name="Mozes J."/>
            <person name="Mulrain L."/>
            <person name="Munson G."/>
            <person name="Naylor J."/>
            <person name="Newes C."/>
            <person name="Nguyen C."/>
            <person name="Nguyen N."/>
            <person name="Nguyen T."/>
            <person name="Nicol R."/>
            <person name="Nielsen C."/>
            <person name="Nizzari M."/>
            <person name="Norbu C."/>
            <person name="Norbu N."/>
            <person name="O'donnell P."/>
            <person name="Okoawo O."/>
            <person name="O'leary S."/>
            <person name="Omotosho B."/>
            <person name="O'neill K."/>
            <person name="Osman S."/>
            <person name="Parker S."/>
            <person name="Perrin D."/>
            <person name="Phunkhang P."/>
            <person name="Piqani B."/>
            <person name="Purcell S."/>
            <person name="Rachupka T."/>
            <person name="Ramasamy U."/>
            <person name="Rameau R."/>
            <person name="Ray V."/>
            <person name="Raymond C."/>
            <person name="Retta R."/>
            <person name="Richardson S."/>
            <person name="Rise C."/>
            <person name="Rodriguez J."/>
            <person name="Rogers J."/>
            <person name="Rogov P."/>
            <person name="Rutman M."/>
            <person name="Schupbach R."/>
            <person name="Seaman C."/>
            <person name="Settipalli S."/>
            <person name="Sharpe T."/>
            <person name="Sheridan J."/>
            <person name="Sherpa N."/>
            <person name="Shi J."/>
            <person name="Smirnov S."/>
            <person name="Smith C."/>
            <person name="Sougnez C."/>
            <person name="Spencer B."/>
            <person name="Stalker J."/>
            <person name="Stange-thomann N."/>
            <person name="Stavropoulos S."/>
            <person name="Stetson K."/>
            <person name="Stone C."/>
            <person name="Stone S."/>
            <person name="Stubbs M."/>
            <person name="Talamas J."/>
            <person name="Tchuinga P."/>
            <person name="Tenzing P."/>
            <person name="Tesfaye S."/>
            <person name="Theodore J."/>
            <person name="Thoulutsang Y."/>
            <person name="Topham K."/>
            <person name="Towey S."/>
            <person name="Tsamla T."/>
            <person name="Tsomo N."/>
            <person name="Vallee D."/>
            <person name="Vassiliev H."/>
            <person name="Venkataraman V."/>
            <person name="Vinson J."/>
            <person name="Vo A."/>
            <person name="Wade C."/>
            <person name="Wang S."/>
            <person name="Wangchuk T."/>
            <person name="Wangdi T."/>
            <person name="Whittaker C."/>
            <person name="Wilkinson J."/>
            <person name="Wu Y."/>
            <person name="Wyman D."/>
            <person name="Yadav S."/>
            <person name="Yang S."/>
            <person name="Yang X."/>
            <person name="Yeager S."/>
            <person name="Yee E."/>
            <person name="Young G."/>
            <person name="Zainoun J."/>
            <person name="Zembeck L."/>
            <person name="Zimmer A."/>
            <person name="Zody M."/>
            <person name="Lander E."/>
        </authorList>
    </citation>
    <scope>NUCLEOTIDE SEQUENCE [LARGE SCALE GENOMIC DNA]</scope>
</reference>
<organism evidence="2 3">
    <name type="scientific">Ciona savignyi</name>
    <name type="common">Pacific transparent sea squirt</name>
    <dbReference type="NCBI Taxonomy" id="51511"/>
    <lineage>
        <taxon>Eukaryota</taxon>
        <taxon>Metazoa</taxon>
        <taxon>Chordata</taxon>
        <taxon>Tunicata</taxon>
        <taxon>Ascidiacea</taxon>
        <taxon>Phlebobranchia</taxon>
        <taxon>Cionidae</taxon>
        <taxon>Ciona</taxon>
    </lineage>
</organism>
<feature type="region of interest" description="Disordered" evidence="1">
    <location>
        <begin position="130"/>
        <end position="193"/>
    </location>
</feature>
<protein>
    <submittedName>
        <fullName evidence="2">Uncharacterized protein</fullName>
    </submittedName>
</protein>
<evidence type="ECO:0000313" key="3">
    <source>
        <dbReference type="Proteomes" id="UP000007875"/>
    </source>
</evidence>
<reference evidence="2" key="2">
    <citation type="submission" date="2025-08" db="UniProtKB">
        <authorList>
            <consortium name="Ensembl"/>
        </authorList>
    </citation>
    <scope>IDENTIFICATION</scope>
</reference>
<feature type="compositionally biased region" description="Polar residues" evidence="1">
    <location>
        <begin position="167"/>
        <end position="179"/>
    </location>
</feature>
<reference evidence="2" key="3">
    <citation type="submission" date="2025-09" db="UniProtKB">
        <authorList>
            <consortium name="Ensembl"/>
        </authorList>
    </citation>
    <scope>IDENTIFICATION</scope>
</reference>
<accession>H2Z7T3</accession>
<keyword evidence="3" id="KW-1185">Reference proteome</keyword>
<sequence length="193" mass="20753">MRFHESKSDPSSSTSATTMLVKANTASPVFGVSPYSVNVAPAMTETPCHRSITSSTLFNQKTNSSFAFNNPTNNSWQINKSIAASSTVTGVVAAEPMNKLIRPASKFRSISSGKSLQNMQELARTNMIHSDDSAEESSDDDSTIITTTASEKESDSENEATIPIRRSVQTAIANQTSLNMAHKPSFKQNDAPS</sequence>
<dbReference type="Proteomes" id="UP000007875">
    <property type="component" value="Unassembled WGS sequence"/>
</dbReference>
<evidence type="ECO:0000256" key="1">
    <source>
        <dbReference type="SAM" id="MobiDB-lite"/>
    </source>
</evidence>
<proteinExistence type="predicted"/>
<dbReference type="HOGENOM" id="CLU_1408291_0_0_1"/>
<evidence type="ECO:0000313" key="2">
    <source>
        <dbReference type="Ensembl" id="ENSCSAVP00000013645.1"/>
    </source>
</evidence>